<gene>
    <name evidence="1" type="ORF">K1T71_005707</name>
</gene>
<accession>A0ACC1D5Y1</accession>
<keyword evidence="2" id="KW-1185">Reference proteome</keyword>
<reference evidence="1 2" key="1">
    <citation type="journal article" date="2021" name="Front. Genet.">
        <title>Chromosome-Level Genome Assembly Reveals Significant Gene Expansion in the Toll and IMD Signaling Pathways of Dendrolimus kikuchii.</title>
        <authorList>
            <person name="Zhou J."/>
            <person name="Wu P."/>
            <person name="Xiong Z."/>
            <person name="Liu N."/>
            <person name="Zhao N."/>
            <person name="Ji M."/>
            <person name="Qiu Y."/>
            <person name="Yang B."/>
        </authorList>
    </citation>
    <scope>NUCLEOTIDE SEQUENCE [LARGE SCALE GENOMIC DNA]</scope>
    <source>
        <strain evidence="1">Ann1</strain>
    </source>
</reference>
<name>A0ACC1D5Y1_9NEOP</name>
<proteinExistence type="predicted"/>
<evidence type="ECO:0000313" key="1">
    <source>
        <dbReference type="EMBL" id="KAJ0178932.1"/>
    </source>
</evidence>
<sequence>MISPTRILQIISFLDLFSIGLVLPQLANRALALGCNHILIGIMGALYSGFQLISGPIAGSLSDIKGRKPILLLSLCVCGIAYLLLGLTSSIAVFFALRSILGLSKQTQLLTNALAPDYVKDGAQQSVAYGRIASLSGIGMSLGPIISGHVMEAYPDSGFTIITSAMGIIFALNFGLVKTLPDVKKKKEDRANSAIASNLMGSIIKSLKQSIGELYKIDWTTYWDVFLVKLIVTLAMGLYFSSFALFLKTEHQVQPKNLGYIVSIQGVFGSLSTYFIGYINAIYSDPANFSRRIFDVFFVLTLSFTCMAAAPNVASFAIILVPFAMSTAISRVLTMEIITTRCKSSNRGTVIGASTSVKSLSGIITPLISGIIIQYLGLIYAFYTAALISSLGIIASFKIESTDVKEKSK</sequence>
<comment type="caution">
    <text evidence="1">The sequence shown here is derived from an EMBL/GenBank/DDBJ whole genome shotgun (WGS) entry which is preliminary data.</text>
</comment>
<organism evidence="1 2">
    <name type="scientific">Dendrolimus kikuchii</name>
    <dbReference type="NCBI Taxonomy" id="765133"/>
    <lineage>
        <taxon>Eukaryota</taxon>
        <taxon>Metazoa</taxon>
        <taxon>Ecdysozoa</taxon>
        <taxon>Arthropoda</taxon>
        <taxon>Hexapoda</taxon>
        <taxon>Insecta</taxon>
        <taxon>Pterygota</taxon>
        <taxon>Neoptera</taxon>
        <taxon>Endopterygota</taxon>
        <taxon>Lepidoptera</taxon>
        <taxon>Glossata</taxon>
        <taxon>Ditrysia</taxon>
        <taxon>Bombycoidea</taxon>
        <taxon>Lasiocampidae</taxon>
        <taxon>Dendrolimus</taxon>
    </lineage>
</organism>
<dbReference type="Proteomes" id="UP000824533">
    <property type="component" value="Linkage Group LG09"/>
</dbReference>
<protein>
    <submittedName>
        <fullName evidence="1">Uncharacterized protein</fullName>
    </submittedName>
</protein>
<dbReference type="EMBL" id="CM034395">
    <property type="protein sequence ID" value="KAJ0178932.1"/>
    <property type="molecule type" value="Genomic_DNA"/>
</dbReference>
<evidence type="ECO:0000313" key="2">
    <source>
        <dbReference type="Proteomes" id="UP000824533"/>
    </source>
</evidence>